<feature type="domain" description="RNA polymerase sigma-70 region 2" evidence="7">
    <location>
        <begin position="30"/>
        <end position="97"/>
    </location>
</feature>
<evidence type="ECO:0000256" key="1">
    <source>
        <dbReference type="ARBA" id="ARBA00010641"/>
    </source>
</evidence>
<dbReference type="Gene3D" id="1.10.1740.10">
    <property type="match status" value="1"/>
</dbReference>
<dbReference type="InterPro" id="IPR036388">
    <property type="entry name" value="WH-like_DNA-bd_sf"/>
</dbReference>
<dbReference type="InterPro" id="IPR000838">
    <property type="entry name" value="RNA_pol_sigma70_ECF_CS"/>
</dbReference>
<dbReference type="SUPFAM" id="SSF88946">
    <property type="entry name" value="Sigma2 domain of RNA polymerase sigma factors"/>
    <property type="match status" value="1"/>
</dbReference>
<dbReference type="PANTHER" id="PTHR43133">
    <property type="entry name" value="RNA POLYMERASE ECF-TYPE SIGMA FACTO"/>
    <property type="match status" value="1"/>
</dbReference>
<evidence type="ECO:0000256" key="4">
    <source>
        <dbReference type="ARBA" id="ARBA00023125"/>
    </source>
</evidence>
<comment type="similarity">
    <text evidence="1 6">Belongs to the sigma-70 factor family. ECF subfamily.</text>
</comment>
<protein>
    <recommendedName>
        <fullName evidence="6">RNA polymerase sigma factor</fullName>
    </recommendedName>
</protein>
<organism evidence="9 10">
    <name type="scientific">Lysobacter korlensis</name>
    <dbReference type="NCBI Taxonomy" id="553636"/>
    <lineage>
        <taxon>Bacteria</taxon>
        <taxon>Pseudomonadati</taxon>
        <taxon>Pseudomonadota</taxon>
        <taxon>Gammaproteobacteria</taxon>
        <taxon>Lysobacterales</taxon>
        <taxon>Lysobacteraceae</taxon>
        <taxon>Lysobacter</taxon>
    </lineage>
</organism>
<dbReference type="SUPFAM" id="SSF88659">
    <property type="entry name" value="Sigma3 and sigma4 domains of RNA polymerase sigma factors"/>
    <property type="match status" value="1"/>
</dbReference>
<proteinExistence type="inferred from homology"/>
<keyword evidence="4 6" id="KW-0238">DNA-binding</keyword>
<dbReference type="Proteomes" id="UP001589896">
    <property type="component" value="Unassembled WGS sequence"/>
</dbReference>
<evidence type="ECO:0000256" key="3">
    <source>
        <dbReference type="ARBA" id="ARBA00023082"/>
    </source>
</evidence>
<dbReference type="NCBIfam" id="TIGR02937">
    <property type="entry name" value="sigma70-ECF"/>
    <property type="match status" value="1"/>
</dbReference>
<dbReference type="InterPro" id="IPR013324">
    <property type="entry name" value="RNA_pol_sigma_r3/r4-like"/>
</dbReference>
<keyword evidence="5 6" id="KW-0804">Transcription</keyword>
<evidence type="ECO:0000313" key="9">
    <source>
        <dbReference type="EMBL" id="MFC0679600.1"/>
    </source>
</evidence>
<name>A0ABV6RRJ4_9GAMM</name>
<dbReference type="Pfam" id="PF04542">
    <property type="entry name" value="Sigma70_r2"/>
    <property type="match status" value="1"/>
</dbReference>
<dbReference type="InterPro" id="IPR013249">
    <property type="entry name" value="RNA_pol_sigma70_r4_t2"/>
</dbReference>
<dbReference type="InterPro" id="IPR007627">
    <property type="entry name" value="RNA_pol_sigma70_r2"/>
</dbReference>
<dbReference type="InterPro" id="IPR039425">
    <property type="entry name" value="RNA_pol_sigma-70-like"/>
</dbReference>
<evidence type="ECO:0000259" key="7">
    <source>
        <dbReference type="Pfam" id="PF04542"/>
    </source>
</evidence>
<feature type="domain" description="RNA polymerase sigma factor 70 region 4 type 2" evidence="8">
    <location>
        <begin position="123"/>
        <end position="174"/>
    </location>
</feature>
<evidence type="ECO:0000256" key="5">
    <source>
        <dbReference type="ARBA" id="ARBA00023163"/>
    </source>
</evidence>
<evidence type="ECO:0000259" key="8">
    <source>
        <dbReference type="Pfam" id="PF08281"/>
    </source>
</evidence>
<keyword evidence="3 6" id="KW-0731">Sigma factor</keyword>
<evidence type="ECO:0000256" key="6">
    <source>
        <dbReference type="RuleBase" id="RU000716"/>
    </source>
</evidence>
<dbReference type="PANTHER" id="PTHR43133:SF8">
    <property type="entry name" value="RNA POLYMERASE SIGMA FACTOR HI_1459-RELATED"/>
    <property type="match status" value="1"/>
</dbReference>
<accession>A0ABV6RRJ4</accession>
<reference evidence="9 10" key="1">
    <citation type="submission" date="2024-09" db="EMBL/GenBank/DDBJ databases">
        <authorList>
            <person name="Sun Q."/>
            <person name="Mori K."/>
        </authorList>
    </citation>
    <scope>NUCLEOTIDE SEQUENCE [LARGE SCALE GENOMIC DNA]</scope>
    <source>
        <strain evidence="9 10">KCTC 23076</strain>
    </source>
</reference>
<dbReference type="Pfam" id="PF08281">
    <property type="entry name" value="Sigma70_r4_2"/>
    <property type="match status" value="1"/>
</dbReference>
<dbReference type="InterPro" id="IPR014284">
    <property type="entry name" value="RNA_pol_sigma-70_dom"/>
</dbReference>
<dbReference type="InterPro" id="IPR013325">
    <property type="entry name" value="RNA_pol_sigma_r2"/>
</dbReference>
<sequence length="191" mass="21285">MADSAAEARIDRALVTRVLLNGDRNAFDQLVRRHQGLVRAQLRRLLNGDAAGADDLAQEAFLQAWRKLHQFRGEAQFSTWLYRIAYSCFLQGCRKKSELSDDADAREAEQLHAPEQAVDLQLDFQRAVARLSAAEQTVLLHCTQMGLSHEEAAYVLAMPLGTVKTHATRGKAKLQGWLAAWRAAACEETTP</sequence>
<keyword evidence="2 6" id="KW-0805">Transcription regulation</keyword>
<dbReference type="PROSITE" id="PS01063">
    <property type="entry name" value="SIGMA70_ECF"/>
    <property type="match status" value="1"/>
</dbReference>
<dbReference type="EMBL" id="JBHLTG010000004">
    <property type="protein sequence ID" value="MFC0679600.1"/>
    <property type="molecule type" value="Genomic_DNA"/>
</dbReference>
<evidence type="ECO:0000256" key="2">
    <source>
        <dbReference type="ARBA" id="ARBA00023015"/>
    </source>
</evidence>
<keyword evidence="10" id="KW-1185">Reference proteome</keyword>
<dbReference type="Gene3D" id="1.10.10.10">
    <property type="entry name" value="Winged helix-like DNA-binding domain superfamily/Winged helix DNA-binding domain"/>
    <property type="match status" value="1"/>
</dbReference>
<evidence type="ECO:0000313" key="10">
    <source>
        <dbReference type="Proteomes" id="UP001589896"/>
    </source>
</evidence>
<dbReference type="RefSeq" id="WP_386670532.1">
    <property type="nucleotide sequence ID" value="NZ_JBHLTG010000004.1"/>
</dbReference>
<comment type="caution">
    <text evidence="9">The sequence shown here is derived from an EMBL/GenBank/DDBJ whole genome shotgun (WGS) entry which is preliminary data.</text>
</comment>
<gene>
    <name evidence="9" type="ORF">ACFFGH_17320</name>
</gene>